<dbReference type="Proteomes" id="UP000266723">
    <property type="component" value="Unassembled WGS sequence"/>
</dbReference>
<feature type="region of interest" description="Disordered" evidence="1">
    <location>
        <begin position="45"/>
        <end position="68"/>
    </location>
</feature>
<proteinExistence type="predicted"/>
<reference evidence="2 3" key="1">
    <citation type="journal article" date="2020" name="BMC Genomics">
        <title>Intraspecific diversification of the crop wild relative Brassica cretica Lam. using demographic model selection.</title>
        <authorList>
            <person name="Kioukis A."/>
            <person name="Michalopoulou V.A."/>
            <person name="Briers L."/>
            <person name="Pirintsos S."/>
            <person name="Studholme D.J."/>
            <person name="Pavlidis P."/>
            <person name="Sarris P.F."/>
        </authorList>
    </citation>
    <scope>NUCLEOTIDE SEQUENCE [LARGE SCALE GENOMIC DNA]</scope>
    <source>
        <strain evidence="3">cv. PFS-1207/04</strain>
    </source>
</reference>
<evidence type="ECO:0000313" key="3">
    <source>
        <dbReference type="Proteomes" id="UP000266723"/>
    </source>
</evidence>
<sequence>MEEPTIDNELETPIDSYHANEINDFLERSINSWENHYYQPSFAVHTSTPSKSKMSAMEPDESDEDYKEEATIEYCGFITREKDKNTVQR</sequence>
<evidence type="ECO:0000256" key="1">
    <source>
        <dbReference type="SAM" id="MobiDB-lite"/>
    </source>
</evidence>
<organism evidence="2 3">
    <name type="scientific">Brassica cretica</name>
    <name type="common">Mustard</name>
    <dbReference type="NCBI Taxonomy" id="69181"/>
    <lineage>
        <taxon>Eukaryota</taxon>
        <taxon>Viridiplantae</taxon>
        <taxon>Streptophyta</taxon>
        <taxon>Embryophyta</taxon>
        <taxon>Tracheophyta</taxon>
        <taxon>Spermatophyta</taxon>
        <taxon>Magnoliopsida</taxon>
        <taxon>eudicotyledons</taxon>
        <taxon>Gunneridae</taxon>
        <taxon>Pentapetalae</taxon>
        <taxon>rosids</taxon>
        <taxon>malvids</taxon>
        <taxon>Brassicales</taxon>
        <taxon>Brassicaceae</taxon>
        <taxon>Brassiceae</taxon>
        <taxon>Brassica</taxon>
    </lineage>
</organism>
<evidence type="ECO:0000313" key="2">
    <source>
        <dbReference type="EMBL" id="KAF3606218.1"/>
    </source>
</evidence>
<dbReference type="EMBL" id="QGKV02000297">
    <property type="protein sequence ID" value="KAF3606218.1"/>
    <property type="molecule type" value="Genomic_DNA"/>
</dbReference>
<comment type="caution">
    <text evidence="2">The sequence shown here is derived from an EMBL/GenBank/DDBJ whole genome shotgun (WGS) entry which is preliminary data.</text>
</comment>
<feature type="compositionally biased region" description="Acidic residues" evidence="1">
    <location>
        <begin position="58"/>
        <end position="67"/>
    </location>
</feature>
<keyword evidence="3" id="KW-1185">Reference proteome</keyword>
<name>A0ABQ7ER64_BRACR</name>
<gene>
    <name evidence="2" type="ORF">DY000_02048931</name>
</gene>
<accession>A0ABQ7ER64</accession>
<protein>
    <submittedName>
        <fullName evidence="2">Uncharacterized protein</fullName>
    </submittedName>
</protein>